<feature type="compositionally biased region" description="Polar residues" evidence="1">
    <location>
        <begin position="1"/>
        <end position="18"/>
    </location>
</feature>
<dbReference type="Proteomes" id="UP001358614">
    <property type="component" value="Chromosome 1"/>
</dbReference>
<evidence type="ECO:0000313" key="2">
    <source>
        <dbReference type="EMBL" id="WWD02693.1"/>
    </source>
</evidence>
<evidence type="ECO:0000313" key="3">
    <source>
        <dbReference type="Proteomes" id="UP001358614"/>
    </source>
</evidence>
<reference evidence="2 3" key="1">
    <citation type="submission" date="2024-01" db="EMBL/GenBank/DDBJ databases">
        <title>Comparative genomics of Cryptococcus and Kwoniella reveals pathogenesis evolution and contrasting modes of karyotype evolution via chromosome fusion or intercentromeric recombination.</title>
        <authorList>
            <person name="Coelho M.A."/>
            <person name="David-Palma M."/>
            <person name="Shea T."/>
            <person name="Bowers K."/>
            <person name="McGinley-Smith S."/>
            <person name="Mohammad A.W."/>
            <person name="Gnirke A."/>
            <person name="Yurkov A.M."/>
            <person name="Nowrousian M."/>
            <person name="Sun S."/>
            <person name="Cuomo C.A."/>
            <person name="Heitman J."/>
        </authorList>
    </citation>
    <scope>NUCLEOTIDE SEQUENCE [LARGE SCALE GENOMIC DNA]</scope>
    <source>
        <strain evidence="2 3">PYCC6329</strain>
    </source>
</reference>
<gene>
    <name evidence="2" type="ORF">V865_000734</name>
</gene>
<dbReference type="AlphaFoldDB" id="A0AAX4KB14"/>
<keyword evidence="3" id="KW-1185">Reference proteome</keyword>
<dbReference type="RefSeq" id="XP_066080660.1">
    <property type="nucleotide sequence ID" value="XM_066224563.1"/>
</dbReference>
<accession>A0AAX4KB14</accession>
<name>A0AAX4KB14_9TREE</name>
<organism evidence="2 3">
    <name type="scientific">Kwoniella europaea PYCC6329</name>
    <dbReference type="NCBI Taxonomy" id="1423913"/>
    <lineage>
        <taxon>Eukaryota</taxon>
        <taxon>Fungi</taxon>
        <taxon>Dikarya</taxon>
        <taxon>Basidiomycota</taxon>
        <taxon>Agaricomycotina</taxon>
        <taxon>Tremellomycetes</taxon>
        <taxon>Tremellales</taxon>
        <taxon>Cryptococcaceae</taxon>
        <taxon>Kwoniella</taxon>
    </lineage>
</organism>
<sequence length="338" mass="38471">MDTYDINPSSHHQTTYDGSTKRGKSLINTITSELMLDFDLDLSTLGPSDDVTITNTLARSSDTYRKYVYGHQGSDVVARQMVERSMDQIKLASEKKNKGRKRNNEPLFGVSSYHNQVSRNTLTTQQRVEQMTRYDQPAVGQGSTSVAVPQSELQPQPQSQVYNPFGHAGSINTPQSQGVVPLSEYDSNFSTMSYMNIRPKRDYTETYRSCDTATQAWLEHLSRKMSKFDYPTLVAFENDEKVFRQGLHSISSERSTIIQDLYGDTGDNANSNGKVLMSQILSRAKEFRMYEDQQRSYNRPQQQGYGGFDYTDEERSNDDTSTTNHAGKVYDPVRDRRL</sequence>
<dbReference type="EMBL" id="CP144089">
    <property type="protein sequence ID" value="WWD02693.1"/>
    <property type="molecule type" value="Genomic_DNA"/>
</dbReference>
<feature type="region of interest" description="Disordered" evidence="1">
    <location>
        <begin position="1"/>
        <end position="20"/>
    </location>
</feature>
<dbReference type="KEGG" id="ker:91099538"/>
<feature type="region of interest" description="Disordered" evidence="1">
    <location>
        <begin position="136"/>
        <end position="157"/>
    </location>
</feature>
<protein>
    <recommendedName>
        <fullName evidence="4">Transcription activator GCR1-like domain-containing protein</fullName>
    </recommendedName>
</protein>
<evidence type="ECO:0000256" key="1">
    <source>
        <dbReference type="SAM" id="MobiDB-lite"/>
    </source>
</evidence>
<evidence type="ECO:0008006" key="4">
    <source>
        <dbReference type="Google" id="ProtNLM"/>
    </source>
</evidence>
<proteinExistence type="predicted"/>
<feature type="region of interest" description="Disordered" evidence="1">
    <location>
        <begin position="291"/>
        <end position="338"/>
    </location>
</feature>
<dbReference type="GeneID" id="91099538"/>